<feature type="region of interest" description="Disordered" evidence="6">
    <location>
        <begin position="72"/>
        <end position="108"/>
    </location>
</feature>
<evidence type="ECO:0000256" key="3">
    <source>
        <dbReference type="ARBA" id="ARBA00022692"/>
    </source>
</evidence>
<dbReference type="SUPFAM" id="SSF103481">
    <property type="entry name" value="Multidrug resistance efflux transporter EmrE"/>
    <property type="match status" value="1"/>
</dbReference>
<evidence type="ECO:0000256" key="1">
    <source>
        <dbReference type="ARBA" id="ARBA00004651"/>
    </source>
</evidence>
<dbReference type="GO" id="GO:0005886">
    <property type="term" value="C:plasma membrane"/>
    <property type="evidence" value="ECO:0007669"/>
    <property type="project" value="UniProtKB-SubCell"/>
</dbReference>
<evidence type="ECO:0008006" key="9">
    <source>
        <dbReference type="Google" id="ProtNLM"/>
    </source>
</evidence>
<gene>
    <name evidence="8" type="ORF">GOCE00092_LOCUS5574</name>
</gene>
<protein>
    <recommendedName>
        <fullName evidence="9">EamA domain-containing protein</fullName>
    </recommendedName>
</protein>
<evidence type="ECO:0000256" key="2">
    <source>
        <dbReference type="ARBA" id="ARBA00022475"/>
    </source>
</evidence>
<accession>A0A7S1UUD4</accession>
<keyword evidence="4 7" id="KW-1133">Transmembrane helix</keyword>
<evidence type="ECO:0000313" key="8">
    <source>
        <dbReference type="EMBL" id="CAD9276666.1"/>
    </source>
</evidence>
<feature type="transmembrane region" description="Helical" evidence="7">
    <location>
        <begin position="324"/>
        <end position="342"/>
    </location>
</feature>
<feature type="transmembrane region" description="Helical" evidence="7">
    <location>
        <begin position="403"/>
        <end position="424"/>
    </location>
</feature>
<dbReference type="PANTHER" id="PTHR42920">
    <property type="entry name" value="OS03G0707200 PROTEIN-RELATED"/>
    <property type="match status" value="1"/>
</dbReference>
<evidence type="ECO:0000256" key="7">
    <source>
        <dbReference type="SAM" id="Phobius"/>
    </source>
</evidence>
<feature type="transmembrane region" description="Helical" evidence="7">
    <location>
        <begin position="183"/>
        <end position="205"/>
    </location>
</feature>
<name>A0A7S1UUD4_9STRA</name>
<feature type="compositionally biased region" description="Low complexity" evidence="6">
    <location>
        <begin position="91"/>
        <end position="108"/>
    </location>
</feature>
<feature type="compositionally biased region" description="Low complexity" evidence="6">
    <location>
        <begin position="124"/>
        <end position="136"/>
    </location>
</feature>
<proteinExistence type="predicted"/>
<dbReference type="PANTHER" id="PTHR42920:SF23">
    <property type="entry name" value="EAMA DOMAIN-CONTAINING PROTEIN"/>
    <property type="match status" value="1"/>
</dbReference>
<reference evidence="8" key="1">
    <citation type="submission" date="2021-01" db="EMBL/GenBank/DDBJ databases">
        <authorList>
            <person name="Corre E."/>
            <person name="Pelletier E."/>
            <person name="Niang G."/>
            <person name="Scheremetjew M."/>
            <person name="Finn R."/>
            <person name="Kale V."/>
            <person name="Holt S."/>
            <person name="Cochrane G."/>
            <person name="Meng A."/>
            <person name="Brown T."/>
            <person name="Cohen L."/>
        </authorList>
    </citation>
    <scope>NUCLEOTIDE SEQUENCE</scope>
    <source>
        <strain evidence="8">CCMP 410</strain>
    </source>
</reference>
<feature type="transmembrane region" description="Helical" evidence="7">
    <location>
        <begin position="299"/>
        <end position="318"/>
    </location>
</feature>
<feature type="transmembrane region" description="Helical" evidence="7">
    <location>
        <begin position="363"/>
        <end position="383"/>
    </location>
</feature>
<organism evidence="8">
    <name type="scientific">Grammatophora oceanica</name>
    <dbReference type="NCBI Taxonomy" id="210454"/>
    <lineage>
        <taxon>Eukaryota</taxon>
        <taxon>Sar</taxon>
        <taxon>Stramenopiles</taxon>
        <taxon>Ochrophyta</taxon>
        <taxon>Bacillariophyta</taxon>
        <taxon>Fragilariophyceae</taxon>
        <taxon>Fragilariophycidae</taxon>
        <taxon>Rhabdonematales</taxon>
        <taxon>Grammatophoraceae</taxon>
        <taxon>Grammatophora</taxon>
    </lineage>
</organism>
<evidence type="ECO:0000256" key="4">
    <source>
        <dbReference type="ARBA" id="ARBA00022989"/>
    </source>
</evidence>
<dbReference type="InterPro" id="IPR037185">
    <property type="entry name" value="EmrE-like"/>
</dbReference>
<feature type="transmembrane region" description="Helical" evidence="7">
    <location>
        <begin position="148"/>
        <end position="171"/>
    </location>
</feature>
<dbReference type="InterPro" id="IPR051258">
    <property type="entry name" value="Diverse_Substrate_Transporter"/>
</dbReference>
<dbReference type="EMBL" id="HBGK01010715">
    <property type="protein sequence ID" value="CAD9276666.1"/>
    <property type="molecule type" value="Transcribed_RNA"/>
</dbReference>
<feature type="region of interest" description="Disordered" evidence="6">
    <location>
        <begin position="124"/>
        <end position="143"/>
    </location>
</feature>
<keyword evidence="2" id="KW-1003">Cell membrane</keyword>
<keyword evidence="5 7" id="KW-0472">Membrane</keyword>
<feature type="region of interest" description="Disordered" evidence="6">
    <location>
        <begin position="207"/>
        <end position="233"/>
    </location>
</feature>
<comment type="subcellular location">
    <subcellularLocation>
        <location evidence="1">Cell membrane</location>
        <topology evidence="1">Multi-pass membrane protein</topology>
    </subcellularLocation>
</comment>
<sequence>MVSLFRSIIHIYMPEKRETMIRTLTVVCIVQALLLHVVPLGSAFVGPSSVQHQHHHAAVNFQLHRRQRAARVYSAAEPTTVRTISEDTSSDESASSTTPSISSTTPFNDDSAVVVADMDVLSKFEQSSSSSSEQSSPPNTSDEYKRGLITITLITFLFASNSPVIHAALTSSTGSSDVGPPPVFLLNAAISAVALVGLLFGGSTLESSTPLPSTLRERSSSTSSSSSDDDGSGILNVDESVRAGVELGLWKFLGTTANLAGLSLTTADHGAFLIQLTTLIVPVVQGIMGVPIPRRIQTAVVLALAGVFCFTTQDSGVATSISDTTLRGDALCVVAAAFYANYDLRLFVWGKRVAPRKLITNKIMTQAIFSFVLLGTFGYQETFEYVTNIISNGGDGAWNANTLIYPAAAILWSGVAVNAVAPFLQVGGQQAVGPTRCQTIYASQPLWAGIMSYFFLGETVGTQGLVGGGAFLVALFLAATAEAPDADCGEEVCEV</sequence>
<keyword evidence="3 7" id="KW-0812">Transmembrane</keyword>
<feature type="transmembrane region" description="Helical" evidence="7">
    <location>
        <begin position="272"/>
        <end position="292"/>
    </location>
</feature>
<evidence type="ECO:0000256" key="5">
    <source>
        <dbReference type="ARBA" id="ARBA00023136"/>
    </source>
</evidence>
<dbReference type="AlphaFoldDB" id="A0A7S1UUD4"/>
<feature type="compositionally biased region" description="Low complexity" evidence="6">
    <location>
        <begin position="207"/>
        <end position="226"/>
    </location>
</feature>
<evidence type="ECO:0000256" key="6">
    <source>
        <dbReference type="SAM" id="MobiDB-lite"/>
    </source>
</evidence>